<keyword evidence="2" id="KW-1185">Reference proteome</keyword>
<dbReference type="AlphaFoldDB" id="A0A0U4C2D1"/>
<dbReference type="PANTHER" id="PTHR43861">
    <property type="entry name" value="TRANS-ACONITATE 2-METHYLTRANSFERASE-RELATED"/>
    <property type="match status" value="1"/>
</dbReference>
<sequence>MRPVRQEIMWQAVLDAVAALERSGPLDVLDVGGGTGGDAVRLAALGHRVTVVDPSPDALASLDRRAAEAGVHDQVVGVLGDTGDLGEEVTLAGTDLALLHGVLEHVDDPAEALRTVAATLRPDGVLSVVVAGRPAAVLARTLAGDFAAASALAQARVEGWDLRAHGPRRYVPEELHEQLAAAGFTVLAHAGLRTFADLVPSAVVDTEPGARERLYALERLVRTSSEFSGISAGLHTIARLDLI</sequence>
<dbReference type="RefSeq" id="WP_067858299.1">
    <property type="nucleotide sequence ID" value="NZ_CP011502.1"/>
</dbReference>
<dbReference type="SUPFAM" id="SSF53335">
    <property type="entry name" value="S-adenosyl-L-methionine-dependent methyltransferases"/>
    <property type="match status" value="1"/>
</dbReference>
<gene>
    <name evidence="1" type="ORF">AERYTH_10610</name>
</gene>
<dbReference type="STRING" id="2041.AERYTH_10610"/>
<dbReference type="Proteomes" id="UP000067689">
    <property type="component" value="Chromosome"/>
</dbReference>
<organism evidence="1 2">
    <name type="scientific">Aeromicrobium erythreum</name>
    <dbReference type="NCBI Taxonomy" id="2041"/>
    <lineage>
        <taxon>Bacteria</taxon>
        <taxon>Bacillati</taxon>
        <taxon>Actinomycetota</taxon>
        <taxon>Actinomycetes</taxon>
        <taxon>Propionibacteriales</taxon>
        <taxon>Nocardioidaceae</taxon>
        <taxon>Aeromicrobium</taxon>
    </lineage>
</organism>
<name>A0A0U4C2D1_9ACTN</name>
<dbReference type="Pfam" id="PF13489">
    <property type="entry name" value="Methyltransf_23"/>
    <property type="match status" value="1"/>
</dbReference>
<dbReference type="OrthoDB" id="3366024at2"/>
<dbReference type="InterPro" id="IPR029063">
    <property type="entry name" value="SAM-dependent_MTases_sf"/>
</dbReference>
<dbReference type="EMBL" id="CP011502">
    <property type="protein sequence ID" value="ALX05119.1"/>
    <property type="molecule type" value="Genomic_DNA"/>
</dbReference>
<dbReference type="Gene3D" id="3.40.50.150">
    <property type="entry name" value="Vaccinia Virus protein VP39"/>
    <property type="match status" value="1"/>
</dbReference>
<dbReference type="PATRIC" id="fig|2041.4.peg.2220"/>
<dbReference type="KEGG" id="aer:AERYTH_10610"/>
<proteinExistence type="predicted"/>
<evidence type="ECO:0008006" key="3">
    <source>
        <dbReference type="Google" id="ProtNLM"/>
    </source>
</evidence>
<reference evidence="1 2" key="1">
    <citation type="journal article" date="1991" name="Int. J. Syst. Bacteriol.">
        <title>Description of the erythromycin-producing bacterium Arthrobacter sp. strain NRRL B-3381 as Aeromicrobium erythreum gen. nov., sp. nov.</title>
        <authorList>
            <person name="Miller E.S."/>
            <person name="Woese C.R."/>
            <person name="Brenner S."/>
        </authorList>
    </citation>
    <scope>NUCLEOTIDE SEQUENCE [LARGE SCALE GENOMIC DNA]</scope>
    <source>
        <strain evidence="1 2">AR18</strain>
    </source>
</reference>
<evidence type="ECO:0000313" key="1">
    <source>
        <dbReference type="EMBL" id="ALX05119.1"/>
    </source>
</evidence>
<evidence type="ECO:0000313" key="2">
    <source>
        <dbReference type="Proteomes" id="UP000067689"/>
    </source>
</evidence>
<dbReference type="CDD" id="cd02440">
    <property type="entry name" value="AdoMet_MTases"/>
    <property type="match status" value="1"/>
</dbReference>
<accession>A0A0U4C2D1</accession>
<protein>
    <recommendedName>
        <fullName evidence="3">Methyltransferase domain-containing protein</fullName>
    </recommendedName>
</protein>